<dbReference type="Pfam" id="PF07521">
    <property type="entry name" value="RMMBL"/>
    <property type="match status" value="1"/>
</dbReference>
<dbReference type="Pfam" id="PF12706">
    <property type="entry name" value="Lactamase_B_2"/>
    <property type="match status" value="1"/>
</dbReference>
<dbReference type="Gene3D" id="3.10.20.580">
    <property type="match status" value="1"/>
</dbReference>
<keyword evidence="3" id="KW-0378">Hydrolase</keyword>
<dbReference type="SUPFAM" id="SSF56281">
    <property type="entry name" value="Metallo-hydrolase/oxidoreductase"/>
    <property type="match status" value="1"/>
</dbReference>
<dbReference type="InterPro" id="IPR042173">
    <property type="entry name" value="RNase_J_2"/>
</dbReference>
<evidence type="ECO:0000256" key="1">
    <source>
        <dbReference type="ARBA" id="ARBA00022722"/>
    </source>
</evidence>
<proteinExistence type="predicted"/>
<dbReference type="PANTHER" id="PTHR43694">
    <property type="entry name" value="RIBONUCLEASE J"/>
    <property type="match status" value="1"/>
</dbReference>
<dbReference type="Pfam" id="PF17770">
    <property type="entry name" value="RNase_J_C"/>
    <property type="match status" value="1"/>
</dbReference>
<keyword evidence="6" id="KW-0694">RNA-binding</keyword>
<protein>
    <submittedName>
        <fullName evidence="8">Ribonuclease J</fullName>
    </submittedName>
</protein>
<evidence type="ECO:0000256" key="2">
    <source>
        <dbReference type="ARBA" id="ARBA00022723"/>
    </source>
</evidence>
<dbReference type="AlphaFoldDB" id="A0A2V3UBB2"/>
<reference evidence="8 9" key="1">
    <citation type="submission" date="2018-05" db="EMBL/GenBank/DDBJ databases">
        <title>Genomic Encyclopedia of Type Strains, Phase IV (KMG-IV): sequencing the most valuable type-strain genomes for metagenomic binning, comparative biology and taxonomic classification.</title>
        <authorList>
            <person name="Goeker M."/>
        </authorList>
    </citation>
    <scope>NUCLEOTIDE SEQUENCE [LARGE SCALE GENOMIC DNA]</scope>
    <source>
        <strain evidence="8 9">DSM 6462</strain>
    </source>
</reference>
<keyword evidence="5" id="KW-0269">Exonuclease</keyword>
<dbReference type="CDD" id="cd07714">
    <property type="entry name" value="RNaseJ_MBL-fold"/>
    <property type="match status" value="1"/>
</dbReference>
<dbReference type="InterPro" id="IPR011108">
    <property type="entry name" value="RMMBL"/>
</dbReference>
<dbReference type="Proteomes" id="UP000248021">
    <property type="component" value="Unassembled WGS sequence"/>
</dbReference>
<dbReference type="Pfam" id="PF22505">
    <property type="entry name" value="RNase_J_b_CASP"/>
    <property type="match status" value="1"/>
</dbReference>
<dbReference type="Gene3D" id="3.60.15.10">
    <property type="entry name" value="Ribonuclease Z/Hydroxyacylglutathione hydrolase-like"/>
    <property type="match status" value="1"/>
</dbReference>
<dbReference type="InterPro" id="IPR036866">
    <property type="entry name" value="RibonucZ/Hydroxyglut_hydro"/>
</dbReference>
<keyword evidence="1" id="KW-0540">Nuclease</keyword>
<gene>
    <name evidence="8" type="ORF">C7450_103237</name>
</gene>
<dbReference type="RefSeq" id="WP_110374018.1">
    <property type="nucleotide sequence ID" value="NZ_JAHBRY010000001.1"/>
</dbReference>
<dbReference type="PANTHER" id="PTHR43694:SF1">
    <property type="entry name" value="RIBONUCLEASE J"/>
    <property type="match status" value="1"/>
</dbReference>
<keyword evidence="9" id="KW-1185">Reference proteome</keyword>
<accession>A0A2V3UBB2</accession>
<dbReference type="SMART" id="SM00849">
    <property type="entry name" value="Lactamase_B"/>
    <property type="match status" value="1"/>
</dbReference>
<evidence type="ECO:0000256" key="6">
    <source>
        <dbReference type="ARBA" id="ARBA00022884"/>
    </source>
</evidence>
<evidence type="ECO:0000259" key="7">
    <source>
        <dbReference type="SMART" id="SM00849"/>
    </source>
</evidence>
<evidence type="ECO:0000313" key="9">
    <source>
        <dbReference type="Proteomes" id="UP000248021"/>
    </source>
</evidence>
<name>A0A2V3UBB2_9HYPH</name>
<dbReference type="InterPro" id="IPR001279">
    <property type="entry name" value="Metallo-B-lactamas"/>
</dbReference>
<dbReference type="GO" id="GO:0003723">
    <property type="term" value="F:RNA binding"/>
    <property type="evidence" value="ECO:0007669"/>
    <property type="project" value="UniProtKB-KW"/>
</dbReference>
<keyword evidence="4" id="KW-0862">Zinc</keyword>
<feature type="domain" description="Metallo-beta-lactamase" evidence="7">
    <location>
        <begin position="20"/>
        <end position="229"/>
    </location>
</feature>
<dbReference type="GO" id="GO:0004527">
    <property type="term" value="F:exonuclease activity"/>
    <property type="evidence" value="ECO:0007669"/>
    <property type="project" value="UniProtKB-KW"/>
</dbReference>
<dbReference type="Gene3D" id="3.40.50.10710">
    <property type="entry name" value="Metallo-hydrolase/oxidoreductase"/>
    <property type="match status" value="1"/>
</dbReference>
<sequence>MAPRTDSLVFAALGGLGEIGMNLSLYGFGPENRRQWLMVDCGVSFAGEDVPGIDLVLPDIRFIEEERKNLVGIVITHAHEDHIGAIADLWPRLRVPVYATPFAAGLLEARRLSEPGAPKVEIHVVPQGGRVVLPPFDCEFIPVAHSIPEACALAIRTPLGLVVHSGDWKIDPTPPIGLPTDEARLRELGEEGVLALICDSTNVLREGASPSEADVAVTLAEIIKASPARVAVTTFASNVARLHSVARAAALAEREVVVFGRAMERALDVAGDCGYLEGLPAFRSPDVYGYLPRDKVVALLTGSQGEPRAALARVATDSHPDMTLAPGDRVIFSSRTIPGNERSVNRIINSLAQRGIEIITDRNHLVHVSGHPRRGEMEALYSWLKPAIAIPAHGEALHLTEHRDFARAMGVPEVLRPMNGEVVQLAPGKPSVVDELPVGRVYKDGTVLVDSGEPVVPERRRLSFSGVVTVSLALDAKGDLATDPHVSFSGLPGAFGADSTVELIGDAIADVLDGLPRAKRRDPDSVAKAIERAIRSEIQHAWGKKPTCHVHVLAV</sequence>
<dbReference type="InterPro" id="IPR055132">
    <property type="entry name" value="RNase_J_b_CASP"/>
</dbReference>
<dbReference type="OrthoDB" id="9770211at2"/>
<evidence type="ECO:0000256" key="4">
    <source>
        <dbReference type="ARBA" id="ARBA00022833"/>
    </source>
</evidence>
<evidence type="ECO:0000313" key="8">
    <source>
        <dbReference type="EMBL" id="PXW61719.1"/>
    </source>
</evidence>
<evidence type="ECO:0000256" key="5">
    <source>
        <dbReference type="ARBA" id="ARBA00022839"/>
    </source>
</evidence>
<dbReference type="InterPro" id="IPR041636">
    <property type="entry name" value="RNase_J_C"/>
</dbReference>
<organism evidence="8 9">
    <name type="scientific">Chelatococcus asaccharovorans</name>
    <dbReference type="NCBI Taxonomy" id="28210"/>
    <lineage>
        <taxon>Bacteria</taxon>
        <taxon>Pseudomonadati</taxon>
        <taxon>Pseudomonadota</taxon>
        <taxon>Alphaproteobacteria</taxon>
        <taxon>Hyphomicrobiales</taxon>
        <taxon>Chelatococcaceae</taxon>
        <taxon>Chelatococcus</taxon>
    </lineage>
</organism>
<dbReference type="GO" id="GO:0046872">
    <property type="term" value="F:metal ion binding"/>
    <property type="evidence" value="ECO:0007669"/>
    <property type="project" value="UniProtKB-KW"/>
</dbReference>
<comment type="caution">
    <text evidence="8">The sequence shown here is derived from an EMBL/GenBank/DDBJ whole genome shotgun (WGS) entry which is preliminary data.</text>
</comment>
<dbReference type="EMBL" id="QJJK01000003">
    <property type="protein sequence ID" value="PXW61719.1"/>
    <property type="molecule type" value="Genomic_DNA"/>
</dbReference>
<keyword evidence="2" id="KW-0479">Metal-binding</keyword>
<evidence type="ECO:0000256" key="3">
    <source>
        <dbReference type="ARBA" id="ARBA00022801"/>
    </source>
</evidence>